<proteinExistence type="predicted"/>
<dbReference type="SUPFAM" id="SSF53300">
    <property type="entry name" value="vWA-like"/>
    <property type="match status" value="1"/>
</dbReference>
<dbReference type="OrthoDB" id="4623238at2"/>
<organism evidence="2 3">
    <name type="scientific">Nocardioides jejuensis</name>
    <dbReference type="NCBI Taxonomy" id="2502782"/>
    <lineage>
        <taxon>Bacteria</taxon>
        <taxon>Bacillati</taxon>
        <taxon>Actinomycetota</taxon>
        <taxon>Actinomycetes</taxon>
        <taxon>Propionibacteriales</taxon>
        <taxon>Nocardioidaceae</taxon>
        <taxon>Nocardioides</taxon>
    </lineage>
</organism>
<feature type="transmembrane region" description="Helical" evidence="1">
    <location>
        <begin position="286"/>
        <end position="308"/>
    </location>
</feature>
<protein>
    <submittedName>
        <fullName evidence="2">VWA domain-containing protein</fullName>
    </submittedName>
</protein>
<dbReference type="AlphaFoldDB" id="A0A4R1BYS2"/>
<dbReference type="Gene3D" id="3.40.50.410">
    <property type="entry name" value="von Willebrand factor, type A domain"/>
    <property type="match status" value="1"/>
</dbReference>
<dbReference type="InterPro" id="IPR036465">
    <property type="entry name" value="vWFA_dom_sf"/>
</dbReference>
<evidence type="ECO:0000313" key="3">
    <source>
        <dbReference type="Proteomes" id="UP000295453"/>
    </source>
</evidence>
<evidence type="ECO:0000256" key="1">
    <source>
        <dbReference type="SAM" id="Phobius"/>
    </source>
</evidence>
<comment type="caution">
    <text evidence="2">The sequence shown here is derived from an EMBL/GenBank/DDBJ whole genome shotgun (WGS) entry which is preliminary data.</text>
</comment>
<accession>A0A4R1BYS2</accession>
<keyword evidence="1" id="KW-0812">Transmembrane</keyword>
<keyword evidence="1" id="KW-1133">Transmembrane helix</keyword>
<feature type="transmembrane region" description="Helical" evidence="1">
    <location>
        <begin position="59"/>
        <end position="80"/>
    </location>
</feature>
<keyword evidence="1" id="KW-0472">Membrane</keyword>
<evidence type="ECO:0000313" key="2">
    <source>
        <dbReference type="EMBL" id="TCJ22566.1"/>
    </source>
</evidence>
<dbReference type="EMBL" id="SJZJ01000022">
    <property type="protein sequence ID" value="TCJ22566.1"/>
    <property type="molecule type" value="Genomic_DNA"/>
</dbReference>
<dbReference type="Proteomes" id="UP000295453">
    <property type="component" value="Unassembled WGS sequence"/>
</dbReference>
<sequence length="309" mass="32427">MDLKWPLLLLLLLVLLPLAYALLVRFVPDPETPVGLPIGHASRLRALPRFQVLARQQLLLTQVQLVSVVLVLIGSVWLAARPMHTEVVDKPAKPGDLELCVDLTPAARSGTVPALAEVHDLVPVLRKEKLRIGMQGFQATTAELLALTDDFDRADAVFAETRTALADPKTSGTTGAATGDGLVTCAKAFDAPKSQRGRAIVLIGTGSSTDSVIDLAEAAGIARDRGVTVYVVPAGASAAGLADLTAAAKLTGGEVVTGPDPIDTVWSREAIRLDPPPTPLHRDGPFLPTVIVLLGLGGLLLAGLRGLFR</sequence>
<name>A0A4R1BYS2_9ACTN</name>
<reference evidence="2 3" key="1">
    <citation type="submission" date="2019-03" db="EMBL/GenBank/DDBJ databases">
        <authorList>
            <person name="Kim M.K.M."/>
        </authorList>
    </citation>
    <scope>NUCLEOTIDE SEQUENCE [LARGE SCALE GENOMIC DNA]</scope>
    <source>
        <strain evidence="2 3">18JY15-6</strain>
    </source>
</reference>
<dbReference type="RefSeq" id="WP_131584641.1">
    <property type="nucleotide sequence ID" value="NZ_SJZJ01000022.1"/>
</dbReference>
<gene>
    <name evidence="2" type="ORF">EPD65_12535</name>
</gene>
<keyword evidence="3" id="KW-1185">Reference proteome</keyword>